<protein>
    <submittedName>
        <fullName evidence="1">Uncharacterized protein</fullName>
    </submittedName>
</protein>
<name>R1GZ28_9GAMM</name>
<sequence>MLKFSMGAEDLAWNDFDKKKFVPFVVENNGSLDIELVDKSSSSAPDPELAICLYKDKNIVVQSSYQRSRKFDIDYVDFDSIKILLKDGFGLTSEQFYTNIGGRYISL</sequence>
<organism evidence="1 2">
    <name type="scientific">Aeromonas molluscorum 848</name>
    <dbReference type="NCBI Taxonomy" id="1268236"/>
    <lineage>
        <taxon>Bacteria</taxon>
        <taxon>Pseudomonadati</taxon>
        <taxon>Pseudomonadota</taxon>
        <taxon>Gammaproteobacteria</taxon>
        <taxon>Aeromonadales</taxon>
        <taxon>Aeromonadaceae</taxon>
        <taxon>Aeromonas</taxon>
    </lineage>
</organism>
<dbReference type="PATRIC" id="fig|1268236.3.peg.390"/>
<gene>
    <name evidence="1" type="ORF">G113_01944</name>
</gene>
<evidence type="ECO:0000313" key="2">
    <source>
        <dbReference type="Proteomes" id="UP000013526"/>
    </source>
</evidence>
<evidence type="ECO:0000313" key="1">
    <source>
        <dbReference type="EMBL" id="EOD56725.1"/>
    </source>
</evidence>
<reference evidence="1 2" key="1">
    <citation type="journal article" date="2013" name="Genome Announc.">
        <title>Draft Genome Sequence of Aeromonas molluscorum Strain 848TT, Isolated from Bivalve Molluscs.</title>
        <authorList>
            <person name="Spataro N."/>
            <person name="Farfan M."/>
            <person name="Albarral V."/>
            <person name="Sanglas A."/>
            <person name="Loren J.G."/>
            <person name="Fuste M.C."/>
            <person name="Bosch E."/>
        </authorList>
    </citation>
    <scope>NUCLEOTIDE SEQUENCE [LARGE SCALE GENOMIC DNA]</scope>
    <source>
        <strain evidence="1 2">848</strain>
    </source>
</reference>
<dbReference type="AlphaFoldDB" id="R1GZ28"/>
<keyword evidence="2" id="KW-1185">Reference proteome</keyword>
<dbReference type="EMBL" id="AQGQ01000005">
    <property type="protein sequence ID" value="EOD56725.1"/>
    <property type="molecule type" value="Genomic_DNA"/>
</dbReference>
<dbReference type="Proteomes" id="UP000013526">
    <property type="component" value="Unassembled WGS sequence"/>
</dbReference>
<proteinExistence type="predicted"/>
<accession>R1GZ28</accession>
<comment type="caution">
    <text evidence="1">The sequence shown here is derived from an EMBL/GenBank/DDBJ whole genome shotgun (WGS) entry which is preliminary data.</text>
</comment>